<evidence type="ECO:0000313" key="4">
    <source>
        <dbReference type="EMBL" id="ETO30070.1"/>
    </source>
</evidence>
<dbReference type="GO" id="GO:0000398">
    <property type="term" value="P:mRNA splicing, via spliceosome"/>
    <property type="evidence" value="ECO:0007669"/>
    <property type="project" value="TreeGrafter"/>
</dbReference>
<dbReference type="CDD" id="cd00200">
    <property type="entry name" value="WD40"/>
    <property type="match status" value="1"/>
</dbReference>
<dbReference type="PANTHER" id="PTHR19846:SF0">
    <property type="entry name" value="PRE-MRNA PROCESSING FACTOR 4"/>
    <property type="match status" value="1"/>
</dbReference>
<dbReference type="PRINTS" id="PR00320">
    <property type="entry name" value="GPROTEINBRPT"/>
</dbReference>
<feature type="repeat" description="WD" evidence="3">
    <location>
        <begin position="789"/>
        <end position="830"/>
    </location>
</feature>
<feature type="repeat" description="WD" evidence="3">
    <location>
        <begin position="830"/>
        <end position="871"/>
    </location>
</feature>
<dbReference type="PROSITE" id="PS50294">
    <property type="entry name" value="WD_REPEATS_REGION"/>
    <property type="match status" value="7"/>
</dbReference>
<dbReference type="Gene3D" id="2.130.10.10">
    <property type="entry name" value="YVTN repeat-like/Quinoprotein amine dehydrogenase"/>
    <property type="match status" value="3"/>
</dbReference>
<feature type="repeat" description="WD" evidence="3">
    <location>
        <begin position="872"/>
        <end position="913"/>
    </location>
</feature>
<dbReference type="PROSITE" id="PS50231">
    <property type="entry name" value="RICIN_B_LECTIN"/>
    <property type="match status" value="1"/>
</dbReference>
<dbReference type="InterPro" id="IPR020472">
    <property type="entry name" value="WD40_PAC1"/>
</dbReference>
<dbReference type="SMART" id="SM00320">
    <property type="entry name" value="WD40"/>
    <property type="match status" value="7"/>
</dbReference>
<dbReference type="Pfam" id="PF00400">
    <property type="entry name" value="WD40"/>
    <property type="match status" value="7"/>
</dbReference>
<dbReference type="PROSITE" id="PS50082">
    <property type="entry name" value="WD_REPEATS_2"/>
    <property type="match status" value="7"/>
</dbReference>
<comment type="caution">
    <text evidence="4">The sequence shown here is derived from an EMBL/GenBank/DDBJ whole genome shotgun (WGS) entry which is preliminary data.</text>
</comment>
<evidence type="ECO:0000313" key="5">
    <source>
        <dbReference type="Proteomes" id="UP000023152"/>
    </source>
</evidence>
<dbReference type="EMBL" id="ASPP01005692">
    <property type="protein sequence ID" value="ETO30070.1"/>
    <property type="molecule type" value="Genomic_DNA"/>
</dbReference>
<dbReference type="PROSITE" id="PS00678">
    <property type="entry name" value="WD_REPEATS_1"/>
    <property type="match status" value="6"/>
</dbReference>
<reference evidence="4 5" key="1">
    <citation type="journal article" date="2013" name="Curr. Biol.">
        <title>The Genome of the Foraminiferan Reticulomyxa filosa.</title>
        <authorList>
            <person name="Glockner G."/>
            <person name="Hulsmann N."/>
            <person name="Schleicher M."/>
            <person name="Noegel A.A."/>
            <person name="Eichinger L."/>
            <person name="Gallinger C."/>
            <person name="Pawlowski J."/>
            <person name="Sierra R."/>
            <person name="Euteneuer U."/>
            <person name="Pillet L."/>
            <person name="Moustafa A."/>
            <person name="Platzer M."/>
            <person name="Groth M."/>
            <person name="Szafranski K."/>
            <person name="Schliwa M."/>
        </authorList>
    </citation>
    <scope>NUCLEOTIDE SEQUENCE [LARGE SCALE GENOMIC DNA]</scope>
</reference>
<proteinExistence type="predicted"/>
<evidence type="ECO:0000256" key="3">
    <source>
        <dbReference type="PROSITE-ProRule" id="PRU00221"/>
    </source>
</evidence>
<dbReference type="Gene3D" id="2.120.10.80">
    <property type="entry name" value="Kelch-type beta propeller"/>
    <property type="match status" value="2"/>
</dbReference>
<keyword evidence="5" id="KW-1185">Reference proteome</keyword>
<dbReference type="GO" id="GO:0046540">
    <property type="term" value="C:U4/U6 x U5 tri-snRNP complex"/>
    <property type="evidence" value="ECO:0007669"/>
    <property type="project" value="TreeGrafter"/>
</dbReference>
<feature type="repeat" description="WD" evidence="3">
    <location>
        <begin position="747"/>
        <end position="788"/>
    </location>
</feature>
<organism evidence="4 5">
    <name type="scientific">Reticulomyxa filosa</name>
    <dbReference type="NCBI Taxonomy" id="46433"/>
    <lineage>
        <taxon>Eukaryota</taxon>
        <taxon>Sar</taxon>
        <taxon>Rhizaria</taxon>
        <taxon>Retaria</taxon>
        <taxon>Foraminifera</taxon>
        <taxon>Monothalamids</taxon>
        <taxon>Reticulomyxidae</taxon>
        <taxon>Reticulomyxa</taxon>
    </lineage>
</organism>
<dbReference type="Proteomes" id="UP000023152">
    <property type="component" value="Unassembled WGS sequence"/>
</dbReference>
<dbReference type="InterPro" id="IPR019775">
    <property type="entry name" value="WD40_repeat_CS"/>
</dbReference>
<sequence>MKYRRISHEMLYNNLQFKCQQLGESINSICRDMQNILQEIGFEKSNDNNWYYTNNDITLSFLWIFYRELLGEQIIYKRYADIPTTVCLLSNGKWKNYEIVFDYQHRTIMLFDENKLKIKSLQLGNPNKSSLEFNVHIQLYNDFEINDTPIKWACLILNHTWHFRTTISLERDYLSDYLSITWEDEYQQVHKDPLNPYLMTLREGIQYFKNKFQERECFIHGADELIQFICNPSVASYINNEDVLLHDLYKYLPHYPIIQIYWEIKGYLMMPYKRTVTERTSIPKRNQSNNTQVKQNQNSTIITSFQNVNNTFTPLAKFEQSQHTITSTLFQILKALPTPLYQSQCVIHKHELLICGGYKQRSCYSYHTIKNEYKFICNYPSHVALEGHCVVKLVENNKGKNKITLLSFGSDCDGRNKHTLAMKYVSVWSNGNDNEINKFKKSNNSSKCNKWISFTDNHNNPIIIDSYQGVRAVIGGINNHLLFITYRKNNINVFNLNTFQFIKRDTLPINGRIQYHCFVLKSENGMIKTNEENNNNKCEMILFSENTGLSIKYDEDNNTFQFHKISICDDIASLFSYACVCINGFILFFGGRHFKNGKFIASKSVYSYSIQENTWVTFENVLPIPLYNCFGILNADNTHIHIVGGNNNEYKSVSTNMKTKMISINEIKLVIQHWVRILKIRLGWINDFNKIIIKYIKGFQLLMILQGHDKSLSGVRFSTDCRKIVSASHDNTVRIWNVLSGKQLQIFKGHTDFVYTAKFSPNGRVVVSCSRDRTIRLWDVSTGTELMKLERNFDEIWDIDFSLDGRYIVSGLRDNTIRLWDLYSEIEMNQLGHSKGVLNTQFSPNGEMIVSSSNDKTICLWNVKSGEILKRFEGHSDRVMRTRFSPDSKFIVSCSLDNTIRIWNIETETEWKILKGHTDQVYDVQYFPDGQTIVSCSRDNTIQLWNIESEKRIQMLQGHSDSVKCIDVSRNGNIIISGSDDCKIRIWGLL</sequence>
<dbReference type="AlphaFoldDB" id="X6NUT9"/>
<dbReference type="PANTHER" id="PTHR19846">
    <property type="entry name" value="WD40 REPEAT PROTEIN"/>
    <property type="match status" value="1"/>
</dbReference>
<dbReference type="InterPro" id="IPR015943">
    <property type="entry name" value="WD40/YVTN_repeat-like_dom_sf"/>
</dbReference>
<dbReference type="InterPro" id="IPR011043">
    <property type="entry name" value="Gal_Oxase/kelch_b-propeller"/>
</dbReference>
<dbReference type="InterPro" id="IPR001680">
    <property type="entry name" value="WD40_rpt"/>
</dbReference>
<feature type="repeat" description="WD" evidence="3">
    <location>
        <begin position="705"/>
        <end position="746"/>
    </location>
</feature>
<evidence type="ECO:0000256" key="2">
    <source>
        <dbReference type="ARBA" id="ARBA00022737"/>
    </source>
</evidence>
<dbReference type="InterPro" id="IPR015915">
    <property type="entry name" value="Kelch-typ_b-propeller"/>
</dbReference>
<evidence type="ECO:0000256" key="1">
    <source>
        <dbReference type="ARBA" id="ARBA00022574"/>
    </source>
</evidence>
<dbReference type="GO" id="GO:0030621">
    <property type="term" value="F:U4 snRNA binding"/>
    <property type="evidence" value="ECO:0007669"/>
    <property type="project" value="TreeGrafter"/>
</dbReference>
<dbReference type="SUPFAM" id="SSF50978">
    <property type="entry name" value="WD40 repeat-like"/>
    <property type="match status" value="1"/>
</dbReference>
<keyword evidence="2" id="KW-0677">Repeat</keyword>
<name>X6NUT9_RETFI</name>
<accession>X6NUT9</accession>
<gene>
    <name evidence="4" type="ORF">RFI_07050</name>
</gene>
<protein>
    <submittedName>
        <fullName evidence="4">WD-40 repeat protein</fullName>
    </submittedName>
</protein>
<feature type="repeat" description="WD" evidence="3">
    <location>
        <begin position="956"/>
        <end position="990"/>
    </location>
</feature>
<dbReference type="InterPro" id="IPR036322">
    <property type="entry name" value="WD40_repeat_dom_sf"/>
</dbReference>
<dbReference type="SUPFAM" id="SSF50965">
    <property type="entry name" value="Galactose oxidase, central domain"/>
    <property type="match status" value="1"/>
</dbReference>
<keyword evidence="1 3" id="KW-0853">WD repeat</keyword>
<feature type="repeat" description="WD" evidence="3">
    <location>
        <begin position="914"/>
        <end position="955"/>
    </location>
</feature>
<dbReference type="GO" id="GO:0017070">
    <property type="term" value="F:U6 snRNA binding"/>
    <property type="evidence" value="ECO:0007669"/>
    <property type="project" value="TreeGrafter"/>
</dbReference>